<dbReference type="RefSeq" id="WP_209405546.1">
    <property type="nucleotide sequence ID" value="NZ_JAGIYQ010000006.1"/>
</dbReference>
<evidence type="ECO:0000313" key="1">
    <source>
        <dbReference type="EMBL" id="MBP0725708.1"/>
    </source>
</evidence>
<comment type="caution">
    <text evidence="1">The sequence shown here is derived from an EMBL/GenBank/DDBJ whole genome shotgun (WGS) entry which is preliminary data.</text>
</comment>
<dbReference type="Pfam" id="PF07849">
    <property type="entry name" value="DUF1641"/>
    <property type="match status" value="1"/>
</dbReference>
<protein>
    <submittedName>
        <fullName evidence="1">DUF1641 domain-containing protein</fullName>
    </submittedName>
</protein>
<gene>
    <name evidence="1" type="ORF">J5Y03_11050</name>
</gene>
<dbReference type="PANTHER" id="PTHR39180">
    <property type="match status" value="1"/>
</dbReference>
<dbReference type="InterPro" id="IPR012440">
    <property type="entry name" value="DUF1641"/>
</dbReference>
<accession>A0A940NQI3</accession>
<reference evidence="1" key="1">
    <citation type="submission" date="2021-04" db="EMBL/GenBank/DDBJ databases">
        <title>Genome seq and assembly of Bacillus sp.</title>
        <authorList>
            <person name="Chhetri G."/>
        </authorList>
    </citation>
    <scope>NUCLEOTIDE SEQUENCE</scope>
    <source>
        <strain evidence="1">RG28</strain>
    </source>
</reference>
<name>A0A940NQI3_9BACI</name>
<evidence type="ECO:0000313" key="2">
    <source>
        <dbReference type="Proteomes" id="UP000682134"/>
    </source>
</evidence>
<organism evidence="1 2">
    <name type="scientific">Gottfriedia endophytica</name>
    <dbReference type="NCBI Taxonomy" id="2820819"/>
    <lineage>
        <taxon>Bacteria</taxon>
        <taxon>Bacillati</taxon>
        <taxon>Bacillota</taxon>
        <taxon>Bacilli</taxon>
        <taxon>Bacillales</taxon>
        <taxon>Bacillaceae</taxon>
        <taxon>Gottfriedia</taxon>
    </lineage>
</organism>
<dbReference type="PANTHER" id="PTHR39180:SF2">
    <property type="entry name" value="DUF1641 DOMAIN-CONTAINING PROTEIN"/>
    <property type="match status" value="1"/>
</dbReference>
<keyword evidence="2" id="KW-1185">Reference proteome</keyword>
<dbReference type="Proteomes" id="UP000682134">
    <property type="component" value="Unassembled WGS sequence"/>
</dbReference>
<dbReference type="EMBL" id="JAGIYQ010000006">
    <property type="protein sequence ID" value="MBP0725708.1"/>
    <property type="molecule type" value="Genomic_DNA"/>
</dbReference>
<proteinExistence type="predicted"/>
<sequence>MSETNAEQNIPIGSNGQFELLDQLLNPEVQKSLTSLIEQLPKLTEIVTCMTKTYDFAQSVATDDVLKNDTVGAIKEIMDPVTDNVKRMAVAAIEAKDYSEDSNEVIGIFGILRMLKDPQVQRMLRCVNAYLRISARDDRL</sequence>
<dbReference type="AlphaFoldDB" id="A0A940NQI3"/>